<dbReference type="EMBL" id="RWGY01000011">
    <property type="protein sequence ID" value="TVU30013.1"/>
    <property type="molecule type" value="Genomic_DNA"/>
</dbReference>
<evidence type="ECO:0000256" key="1">
    <source>
        <dbReference type="ARBA" id="ARBA00010617"/>
    </source>
</evidence>
<keyword evidence="2" id="KW-0349">Heme</keyword>
<evidence type="ECO:0000313" key="4">
    <source>
        <dbReference type="Proteomes" id="UP000324897"/>
    </source>
</evidence>
<dbReference type="InterPro" id="IPR002401">
    <property type="entry name" value="Cyt_P450_E_grp-I"/>
</dbReference>
<dbReference type="Pfam" id="PF00067">
    <property type="entry name" value="p450"/>
    <property type="match status" value="2"/>
</dbReference>
<dbReference type="Gramene" id="TVU30013">
    <property type="protein sequence ID" value="TVU30013"/>
    <property type="gene ID" value="EJB05_21613"/>
</dbReference>
<dbReference type="GO" id="GO:0020037">
    <property type="term" value="F:heme binding"/>
    <property type="evidence" value="ECO:0007669"/>
    <property type="project" value="InterPro"/>
</dbReference>
<dbReference type="Proteomes" id="UP000324897">
    <property type="component" value="Chromosome 1"/>
</dbReference>
<dbReference type="GO" id="GO:0004497">
    <property type="term" value="F:monooxygenase activity"/>
    <property type="evidence" value="ECO:0007669"/>
    <property type="project" value="UniProtKB-KW"/>
</dbReference>
<feature type="non-terminal residue" evidence="3">
    <location>
        <position position="1"/>
    </location>
</feature>
<dbReference type="InterPro" id="IPR001128">
    <property type="entry name" value="Cyt_P450"/>
</dbReference>
<evidence type="ECO:0000256" key="2">
    <source>
        <dbReference type="RuleBase" id="RU000461"/>
    </source>
</evidence>
<proteinExistence type="inferred from homology"/>
<comment type="similarity">
    <text evidence="1 2">Belongs to the cytochrome P450 family.</text>
</comment>
<dbReference type="OrthoDB" id="6764281at2759"/>
<protein>
    <recommendedName>
        <fullName evidence="5">Cytochrome P450</fullName>
    </recommendedName>
</protein>
<dbReference type="AlphaFoldDB" id="A0A5J9V1Y2"/>
<dbReference type="PRINTS" id="PR00385">
    <property type="entry name" value="P450"/>
</dbReference>
<dbReference type="GO" id="GO:0016705">
    <property type="term" value="F:oxidoreductase activity, acting on paired donors, with incorporation or reduction of molecular oxygen"/>
    <property type="evidence" value="ECO:0007669"/>
    <property type="project" value="InterPro"/>
</dbReference>
<dbReference type="Gene3D" id="1.10.630.10">
    <property type="entry name" value="Cytochrome P450"/>
    <property type="match status" value="2"/>
</dbReference>
<reference evidence="3 4" key="1">
    <citation type="journal article" date="2019" name="Sci. Rep.">
        <title>A high-quality genome of Eragrostis curvula grass provides insights into Poaceae evolution and supports new strategies to enhance forage quality.</title>
        <authorList>
            <person name="Carballo J."/>
            <person name="Santos B.A.C.M."/>
            <person name="Zappacosta D."/>
            <person name="Garbus I."/>
            <person name="Selva J.P."/>
            <person name="Gallo C.A."/>
            <person name="Diaz A."/>
            <person name="Albertini E."/>
            <person name="Caccamo M."/>
            <person name="Echenique V."/>
        </authorList>
    </citation>
    <scope>NUCLEOTIDE SEQUENCE [LARGE SCALE GENOMIC DNA]</scope>
    <source>
        <strain evidence="4">cv. Victoria</strain>
        <tissue evidence="3">Leaf</tissue>
    </source>
</reference>
<dbReference type="PANTHER" id="PTHR47950">
    <property type="entry name" value="CYTOCHROME P450, FAMILY 76, SUBFAMILY C, POLYPEPTIDE 5-RELATED"/>
    <property type="match status" value="1"/>
</dbReference>
<accession>A0A5J9V1Y2</accession>
<evidence type="ECO:0000313" key="3">
    <source>
        <dbReference type="EMBL" id="TVU30013.1"/>
    </source>
</evidence>
<sequence>DLFVAGADTSSTTVEWAMAELLQSPQVMKKVKGELRELLGMKMQVEESDIGQLPYLQAVVKEVLRLHSPVAMTLYRAEATIQVQGKDCKLIPFGGGRRICLGLPLAYRTAHLILALLLHQFDWKLPEEATENCIDMTEKFGLVVSWPLH</sequence>
<gene>
    <name evidence="3" type="ORF">EJB05_21613</name>
</gene>
<dbReference type="PROSITE" id="PS00086">
    <property type="entry name" value="CYTOCHROME_P450"/>
    <property type="match status" value="1"/>
</dbReference>
<keyword evidence="2" id="KW-0503">Monooxygenase</keyword>
<keyword evidence="2" id="KW-0408">Iron</keyword>
<name>A0A5J9V1Y2_9POAL</name>
<keyword evidence="2" id="KW-0479">Metal-binding</keyword>
<dbReference type="InterPro" id="IPR017972">
    <property type="entry name" value="Cyt_P450_CS"/>
</dbReference>
<dbReference type="GO" id="GO:0005506">
    <property type="term" value="F:iron ion binding"/>
    <property type="evidence" value="ECO:0007669"/>
    <property type="project" value="InterPro"/>
</dbReference>
<dbReference type="InterPro" id="IPR036396">
    <property type="entry name" value="Cyt_P450_sf"/>
</dbReference>
<organism evidence="3 4">
    <name type="scientific">Eragrostis curvula</name>
    <name type="common">weeping love grass</name>
    <dbReference type="NCBI Taxonomy" id="38414"/>
    <lineage>
        <taxon>Eukaryota</taxon>
        <taxon>Viridiplantae</taxon>
        <taxon>Streptophyta</taxon>
        <taxon>Embryophyta</taxon>
        <taxon>Tracheophyta</taxon>
        <taxon>Spermatophyta</taxon>
        <taxon>Magnoliopsida</taxon>
        <taxon>Liliopsida</taxon>
        <taxon>Poales</taxon>
        <taxon>Poaceae</taxon>
        <taxon>PACMAD clade</taxon>
        <taxon>Chloridoideae</taxon>
        <taxon>Eragrostideae</taxon>
        <taxon>Eragrostidinae</taxon>
        <taxon>Eragrostis</taxon>
    </lineage>
</organism>
<evidence type="ECO:0008006" key="5">
    <source>
        <dbReference type="Google" id="ProtNLM"/>
    </source>
</evidence>
<dbReference type="PANTHER" id="PTHR47950:SF48">
    <property type="entry name" value="CYTOCHROME P450 FAMILY PROTEIN, EXPRESSED"/>
    <property type="match status" value="1"/>
</dbReference>
<comment type="caution">
    <text evidence="3">The sequence shown here is derived from an EMBL/GenBank/DDBJ whole genome shotgun (WGS) entry which is preliminary data.</text>
</comment>
<keyword evidence="4" id="KW-1185">Reference proteome</keyword>
<dbReference type="PRINTS" id="PR00463">
    <property type="entry name" value="EP450I"/>
</dbReference>
<dbReference type="SUPFAM" id="SSF48264">
    <property type="entry name" value="Cytochrome P450"/>
    <property type="match status" value="1"/>
</dbReference>
<keyword evidence="2" id="KW-0560">Oxidoreductase</keyword>